<keyword evidence="7 9" id="KW-0949">S-adenosyl-L-methionine</keyword>
<dbReference type="VEuPathDB" id="MicrosporidiaDB:AEWR_111430"/>
<evidence type="ECO:0000256" key="3">
    <source>
        <dbReference type="ARBA" id="ARBA00006729"/>
    </source>
</evidence>
<feature type="domain" description="Tetrapyrrole methylase" evidence="10">
    <location>
        <begin position="12"/>
        <end position="231"/>
    </location>
</feature>
<dbReference type="SUPFAM" id="SSF53790">
    <property type="entry name" value="Tetrapyrrole methylase"/>
    <property type="match status" value="1"/>
</dbReference>
<evidence type="ECO:0000259" key="10">
    <source>
        <dbReference type="Pfam" id="PF00590"/>
    </source>
</evidence>
<sequence>MGDKSPIPKPPMLYLVGFGLHSYKDITLRGLEAVKGSATVYLESYTSIHGESLDAFEKLIGKKVHLADRAMMEQTDKIVDESCRENVSLLVVGTPLFATTHSDIMIRAKEKGVDVEVIHNASIINVLGCCGLYSYSFGRVVSIPYFTERWKPTSFYDNIVRNHQSNLHTLCLLDIRTDEDRFMSVNEAVDQILEAAAITGSPLINEDTRIFTVCRFGSPSEEIVYGKIGDLKLRSFGDPLHSLIVPAELDRVEAELVGSLFK</sequence>
<dbReference type="GO" id="GO:0032259">
    <property type="term" value="P:methylation"/>
    <property type="evidence" value="ECO:0007669"/>
    <property type="project" value="UniProtKB-KW"/>
</dbReference>
<evidence type="ECO:0000256" key="6">
    <source>
        <dbReference type="ARBA" id="ARBA00022679"/>
    </source>
</evidence>
<dbReference type="InterPro" id="IPR004551">
    <property type="entry name" value="Dphthn_synthase"/>
</dbReference>
<organism evidence="11">
    <name type="scientific">Encephalitozoon cuniculi</name>
    <name type="common">Microsporidian parasite</name>
    <dbReference type="NCBI Taxonomy" id="6035"/>
    <lineage>
        <taxon>Eukaryota</taxon>
        <taxon>Fungi</taxon>
        <taxon>Fungi incertae sedis</taxon>
        <taxon>Microsporidia</taxon>
        <taxon>Unikaryonidae</taxon>
        <taxon>Encephalitozoon</taxon>
    </lineage>
</organism>
<evidence type="ECO:0000256" key="2">
    <source>
        <dbReference type="ARBA" id="ARBA00005156"/>
    </source>
</evidence>
<dbReference type="PANTHER" id="PTHR10882">
    <property type="entry name" value="DIPHTHINE SYNTHASE"/>
    <property type="match status" value="1"/>
</dbReference>
<dbReference type="CDD" id="cd11647">
    <property type="entry name" value="DHP5_DphB"/>
    <property type="match status" value="1"/>
</dbReference>
<evidence type="ECO:0000313" key="11">
    <source>
        <dbReference type="EMBL" id="AGE94943.1"/>
    </source>
</evidence>
<comment type="function">
    <text evidence="1">S-adenosyl-L-methionine-dependent methyltransferase that catalyzes four methylations of the modified target histidine residue in translation elongation factor 2 (EF-2), to form an intermediate called diphthine methyl ester. The four successive methylation reactions represent the second step of diphthamide biosynthesis.</text>
</comment>
<dbReference type="UniPathway" id="UPA00559"/>
<comment type="pathway">
    <text evidence="2">Protein modification; peptidyl-diphthamide biosynthesis.</text>
</comment>
<accession>M1K2E8</accession>
<feature type="binding site" evidence="9">
    <location>
        <position position="241"/>
    </location>
    <ligand>
        <name>S-adenosyl-L-methionine</name>
        <dbReference type="ChEBI" id="CHEBI:59789"/>
    </ligand>
</feature>
<dbReference type="AlphaFoldDB" id="M1K2E8"/>
<keyword evidence="5" id="KW-0489">Methyltransferase</keyword>
<evidence type="ECO:0000256" key="7">
    <source>
        <dbReference type="ARBA" id="ARBA00022691"/>
    </source>
</evidence>
<dbReference type="VEuPathDB" id="MicrosporidiaDB:M970_111430"/>
<dbReference type="PIRSF" id="PIRSF036432">
    <property type="entry name" value="Diphthine_synth"/>
    <property type="match status" value="1"/>
</dbReference>
<evidence type="ECO:0000256" key="4">
    <source>
        <dbReference type="ARBA" id="ARBA00011927"/>
    </source>
</evidence>
<proteinExistence type="inferred from homology"/>
<gene>
    <name evidence="11" type="ORF">ECU11_1430</name>
</gene>
<dbReference type="InterPro" id="IPR000878">
    <property type="entry name" value="4pyrrol_Mease"/>
</dbReference>
<evidence type="ECO:0000256" key="9">
    <source>
        <dbReference type="PIRSR" id="PIRSR036432-1"/>
    </source>
</evidence>
<dbReference type="InterPro" id="IPR014776">
    <property type="entry name" value="4pyrrole_Mease_sub2"/>
</dbReference>
<feature type="binding site" evidence="9">
    <location>
        <position position="173"/>
    </location>
    <ligand>
        <name>S-adenosyl-L-methionine</name>
        <dbReference type="ChEBI" id="CHEBI:59789"/>
    </ligand>
</feature>
<dbReference type="GO" id="GO:0017183">
    <property type="term" value="P:protein histidyl modification to diphthamide"/>
    <property type="evidence" value="ECO:0007669"/>
    <property type="project" value="UniProtKB-UniPathway"/>
</dbReference>
<dbReference type="EC" id="2.1.1.314" evidence="4"/>
<dbReference type="GO" id="GO:0141133">
    <property type="term" value="F:diphthine methyl ester synthase activity"/>
    <property type="evidence" value="ECO:0007669"/>
    <property type="project" value="UniProtKB-EC"/>
</dbReference>
<feature type="binding site" evidence="9">
    <location>
        <position position="20"/>
    </location>
    <ligand>
        <name>S-adenosyl-L-methionine</name>
        <dbReference type="ChEBI" id="CHEBI:59789"/>
    </ligand>
</feature>
<evidence type="ECO:0000256" key="5">
    <source>
        <dbReference type="ARBA" id="ARBA00022603"/>
    </source>
</evidence>
<reference evidence="11" key="1">
    <citation type="journal article" date="2013" name="Eukaryot. Cell">
        <title>Extremely Reduced Levels of Heterozygosity in the Vertebrate Pathogen Encephalitozoon cuniculi.</title>
        <authorList>
            <person name="Selman M."/>
            <person name="Sak B."/>
            <person name="Kvac M."/>
            <person name="Farinelli L."/>
            <person name="Weiss L.M."/>
            <person name="Corradi N."/>
        </authorList>
    </citation>
    <scope>NUCLEOTIDE SEQUENCE</scope>
</reference>
<dbReference type="VEuPathDB" id="MicrosporidiaDB:AEWQ_111430"/>
<name>M1K2E8_ENCCN</name>
<dbReference type="InterPro" id="IPR014777">
    <property type="entry name" value="4pyrrole_Mease_sub1"/>
</dbReference>
<comment type="similarity">
    <text evidence="3">Belongs to the diphthine synthase family.</text>
</comment>
<dbReference type="NCBIfam" id="TIGR00522">
    <property type="entry name" value="dph5"/>
    <property type="match status" value="1"/>
</dbReference>
<dbReference type="VEuPathDB" id="MicrosporidiaDB:AEWD_111430"/>
<dbReference type="Pfam" id="PF00590">
    <property type="entry name" value="TP_methylase"/>
    <property type="match status" value="1"/>
</dbReference>
<dbReference type="PANTHER" id="PTHR10882:SF0">
    <property type="entry name" value="DIPHTHINE METHYL ESTER SYNTHASE"/>
    <property type="match status" value="1"/>
</dbReference>
<comment type="catalytic activity">
    <reaction evidence="8">
        <text>2-[(3S)-amino-3-carboxypropyl]-L-histidyl-[translation elongation factor 2] + 4 S-adenosyl-L-methionine = diphthine methyl ester-[translation elongation factor 2] + 4 S-adenosyl-L-homocysteine + 3 H(+)</text>
        <dbReference type="Rhea" id="RHEA:42652"/>
        <dbReference type="Rhea" id="RHEA-COMP:9749"/>
        <dbReference type="Rhea" id="RHEA-COMP:10173"/>
        <dbReference type="ChEBI" id="CHEBI:15378"/>
        <dbReference type="ChEBI" id="CHEBI:57856"/>
        <dbReference type="ChEBI" id="CHEBI:59789"/>
        <dbReference type="ChEBI" id="CHEBI:73995"/>
        <dbReference type="ChEBI" id="CHEBI:79005"/>
        <dbReference type="EC" id="2.1.1.314"/>
    </reaction>
</comment>
<dbReference type="Gene3D" id="3.40.1010.10">
    <property type="entry name" value="Cobalt-precorrin-4 Transmethylase, Domain 1"/>
    <property type="match status" value="1"/>
</dbReference>
<evidence type="ECO:0000256" key="1">
    <source>
        <dbReference type="ARBA" id="ARBA00004006"/>
    </source>
</evidence>
<protein>
    <recommendedName>
        <fullName evidence="4">diphthine methyl ester synthase</fullName>
        <ecNumber evidence="4">2.1.1.314</ecNumber>
    </recommendedName>
</protein>
<dbReference type="EMBL" id="KC513604">
    <property type="protein sequence ID" value="AGE94943.1"/>
    <property type="molecule type" value="Genomic_DNA"/>
</dbReference>
<dbReference type="InterPro" id="IPR035996">
    <property type="entry name" value="4pyrrol_Methylase_sf"/>
</dbReference>
<dbReference type="VEuPathDB" id="MicrosporidiaDB:ECU11_1430"/>
<keyword evidence="6" id="KW-0808">Transferase</keyword>
<feature type="binding site" evidence="9">
    <location>
        <begin position="122"/>
        <end position="123"/>
    </location>
    <ligand>
        <name>S-adenosyl-L-methionine</name>
        <dbReference type="ChEBI" id="CHEBI:59789"/>
    </ligand>
</feature>
<evidence type="ECO:0000256" key="8">
    <source>
        <dbReference type="ARBA" id="ARBA00048752"/>
    </source>
</evidence>
<dbReference type="Gene3D" id="3.30.950.10">
    <property type="entry name" value="Methyltransferase, Cobalt-precorrin-4 Transmethylase, Domain 2"/>
    <property type="match status" value="1"/>
</dbReference>